<dbReference type="Proteomes" id="UP000822993">
    <property type="component" value="Unassembled WGS sequence"/>
</dbReference>
<evidence type="ECO:0000313" key="3">
    <source>
        <dbReference type="Proteomes" id="UP000822993"/>
    </source>
</evidence>
<dbReference type="InterPro" id="IPR000792">
    <property type="entry name" value="Tscrpt_reg_LuxR_C"/>
</dbReference>
<proteinExistence type="predicted"/>
<dbReference type="CDD" id="cd06170">
    <property type="entry name" value="LuxR_C_like"/>
    <property type="match status" value="1"/>
</dbReference>
<dbReference type="SMART" id="SM00421">
    <property type="entry name" value="HTH_LUXR"/>
    <property type="match status" value="1"/>
</dbReference>
<dbReference type="GO" id="GO:0006355">
    <property type="term" value="P:regulation of DNA-templated transcription"/>
    <property type="evidence" value="ECO:0007669"/>
    <property type="project" value="InterPro"/>
</dbReference>
<dbReference type="EMBL" id="JACSPN010000015">
    <property type="protein sequence ID" value="MBE7701055.1"/>
    <property type="molecule type" value="Genomic_DNA"/>
</dbReference>
<dbReference type="Gene3D" id="3.40.50.300">
    <property type="entry name" value="P-loop containing nucleotide triphosphate hydrolases"/>
    <property type="match status" value="1"/>
</dbReference>
<dbReference type="InterPro" id="IPR059106">
    <property type="entry name" value="WHD_MalT"/>
</dbReference>
<reference evidence="2 3" key="1">
    <citation type="submission" date="2020-08" db="EMBL/GenBank/DDBJ databases">
        <title>A Genomic Blueprint of the Chicken Gut Microbiome.</title>
        <authorList>
            <person name="Gilroy R."/>
            <person name="Ravi A."/>
            <person name="Getino M."/>
            <person name="Pursley I."/>
            <person name="Horton D.L."/>
            <person name="Alikhan N.-F."/>
            <person name="Baker D."/>
            <person name="Gharbi K."/>
            <person name="Hall N."/>
            <person name="Watson M."/>
            <person name="Adriaenssens E.M."/>
            <person name="Foster-Nyarko E."/>
            <person name="Jarju S."/>
            <person name="Secka A."/>
            <person name="Antonio M."/>
            <person name="Oren A."/>
            <person name="Chaudhuri R."/>
            <person name="La Ragione R.M."/>
            <person name="Hildebrand F."/>
            <person name="Pallen M.J."/>
        </authorList>
    </citation>
    <scope>NUCLEOTIDE SEQUENCE [LARGE SCALE GENOMIC DNA]</scope>
    <source>
        <strain evidence="2 3">Sa1BUA8</strain>
    </source>
</reference>
<dbReference type="Pfam" id="PF25873">
    <property type="entry name" value="WHD_MalT"/>
    <property type="match status" value="1"/>
</dbReference>
<feature type="domain" description="HTH luxR-type" evidence="1">
    <location>
        <begin position="680"/>
        <end position="745"/>
    </location>
</feature>
<dbReference type="Pfam" id="PF00196">
    <property type="entry name" value="GerE"/>
    <property type="match status" value="1"/>
</dbReference>
<dbReference type="GO" id="GO:0003677">
    <property type="term" value="F:DNA binding"/>
    <property type="evidence" value="ECO:0007669"/>
    <property type="project" value="InterPro"/>
</dbReference>
<dbReference type="SUPFAM" id="SSF46894">
    <property type="entry name" value="C-terminal effector domain of the bipartite response regulators"/>
    <property type="match status" value="1"/>
</dbReference>
<gene>
    <name evidence="2" type="ORF">H9623_12165</name>
</gene>
<dbReference type="RefSeq" id="WP_193720314.1">
    <property type="nucleotide sequence ID" value="NZ_JACSPN010000015.1"/>
</dbReference>
<dbReference type="Gene3D" id="1.25.40.10">
    <property type="entry name" value="Tetratricopeptide repeat domain"/>
    <property type="match status" value="1"/>
</dbReference>
<dbReference type="SUPFAM" id="SSF52540">
    <property type="entry name" value="P-loop containing nucleoside triphosphate hydrolases"/>
    <property type="match status" value="1"/>
</dbReference>
<sequence>MIEEPRAAPATAELDRLLLDAKLAAPRSGAPVVSRAHLIDAARASGRRVVGITAPPGYGKTTLLAEWAERDPRPVVWITLDRFDDDPPVLLSVLTEALARQGLGGPDHDGRTTAPHPSLLGRAAPRLASVLRAAPTPFVLVLDDLHELRSPACHDVLGVVVAGIPDGSQLVAASRDAQPHLARLRAADETVELGALDLALDVEGTAHVFAATDVPIAPAVAAAVTARTEGWPVGVHLAALVARDEGADAASLTGTDPCVADYLQREALRRLPDETRRFLRRTAVLDDLTAPLCDAVLGETSSLRHLRDLESAHLFLVPLDRHRRWFRYHALFRELLLDELLTTEPDLADTLRGRAADWYEAHGAPARAVEQLLATGGRDRAARLVARVVVPLVQAGQISTVDRWLGLLGDGTIRSHPPLAVLAGYVAVYEGHAAAAERWGAVADAASSESGPTEGAAAFAPARAAFRALRCPDGPQRMLDDARLALDSEPGWGPWRGTALVLSGDAHRLTGDDVSAARDLELCVEAADALQDADTLVHAQAQLADLDMDHGRWDSAEQRVRQALATIEAHRTEDYPTSALGYAAAARLALHTHDHARTVDLLTRGMRARTFSTYAFPTLAVRVRLRLARTSWATADVAAVRHLLREIDDVLLRRPALGVLVDEVADLRKSFDAAGHATASTVPGPPLTPAELRLLPYLQTHLTIREIGERLFVSRNTASSEIGSIYRKLGVSSRSAAVERAVDRGLLGS</sequence>
<dbReference type="InterPro" id="IPR016032">
    <property type="entry name" value="Sig_transdc_resp-reg_C-effctor"/>
</dbReference>
<dbReference type="Gene3D" id="1.10.10.10">
    <property type="entry name" value="Winged helix-like DNA-binding domain superfamily/Winged helix DNA-binding domain"/>
    <property type="match status" value="1"/>
</dbReference>
<dbReference type="PROSITE" id="PS50043">
    <property type="entry name" value="HTH_LUXR_2"/>
    <property type="match status" value="1"/>
</dbReference>
<dbReference type="InterPro" id="IPR041664">
    <property type="entry name" value="AAA_16"/>
</dbReference>
<evidence type="ECO:0000313" key="2">
    <source>
        <dbReference type="EMBL" id="MBE7701055.1"/>
    </source>
</evidence>
<name>A0A9D5UA07_9CELL</name>
<comment type="caution">
    <text evidence="2">The sequence shown here is derived from an EMBL/GenBank/DDBJ whole genome shotgun (WGS) entry which is preliminary data.</text>
</comment>
<dbReference type="Pfam" id="PF13191">
    <property type="entry name" value="AAA_16"/>
    <property type="match status" value="1"/>
</dbReference>
<dbReference type="SMART" id="SM00382">
    <property type="entry name" value="AAA"/>
    <property type="match status" value="1"/>
</dbReference>
<dbReference type="InterPro" id="IPR003593">
    <property type="entry name" value="AAA+_ATPase"/>
</dbReference>
<dbReference type="InterPro" id="IPR036388">
    <property type="entry name" value="WH-like_DNA-bd_sf"/>
</dbReference>
<protein>
    <submittedName>
        <fullName evidence="2">AAA family ATPase</fullName>
    </submittedName>
</protein>
<organism evidence="2 3">
    <name type="scientific">Oerskovia douganii</name>
    <dbReference type="NCBI Taxonomy" id="2762210"/>
    <lineage>
        <taxon>Bacteria</taxon>
        <taxon>Bacillati</taxon>
        <taxon>Actinomycetota</taxon>
        <taxon>Actinomycetes</taxon>
        <taxon>Micrococcales</taxon>
        <taxon>Cellulomonadaceae</taxon>
        <taxon>Oerskovia</taxon>
    </lineage>
</organism>
<dbReference type="InterPro" id="IPR011990">
    <property type="entry name" value="TPR-like_helical_dom_sf"/>
</dbReference>
<dbReference type="InterPro" id="IPR027417">
    <property type="entry name" value="P-loop_NTPase"/>
</dbReference>
<dbReference type="AlphaFoldDB" id="A0A9D5UA07"/>
<accession>A0A9D5UA07</accession>
<evidence type="ECO:0000259" key="1">
    <source>
        <dbReference type="PROSITE" id="PS50043"/>
    </source>
</evidence>
<keyword evidence="3" id="KW-1185">Reference proteome</keyword>